<organism evidence="2 3">
    <name type="scientific">Gracilibacillus halotolerans</name>
    <dbReference type="NCBI Taxonomy" id="74386"/>
    <lineage>
        <taxon>Bacteria</taxon>
        <taxon>Bacillati</taxon>
        <taxon>Bacillota</taxon>
        <taxon>Bacilli</taxon>
        <taxon>Bacillales</taxon>
        <taxon>Bacillaceae</taxon>
        <taxon>Gracilibacillus</taxon>
    </lineage>
</organism>
<dbReference type="Proteomes" id="UP000572212">
    <property type="component" value="Unassembled WGS sequence"/>
</dbReference>
<dbReference type="RefSeq" id="WP_184248659.1">
    <property type="nucleotide sequence ID" value="NZ_BAAACU010000029.1"/>
</dbReference>
<evidence type="ECO:0000313" key="2">
    <source>
        <dbReference type="EMBL" id="MBB6513453.1"/>
    </source>
</evidence>
<protein>
    <submittedName>
        <fullName evidence="2">Uncharacterized protein</fullName>
    </submittedName>
</protein>
<sequence>MNKDKLIDYFDTMSPSENQKERMKRDIIAHQQVPAKVMKKGRNRKRTTVSIGTIGFSLAIILLLSFLNPFGGNDITYGINFIHSNGTSIKMEDYRDSYENYENGFSTSVSKIESRPDLEFYIEGENIAKIEMESENEYLYAVDWTETQHEKFWNTEYFQDFDEEKQISIFYPEKLYDKKLTMEFDKDFTEYDQIWYRWFAWDLYEWAAENDFAQFTPQGHIDITGYPEDLLKDTITITITNRNGEVTTQEINIEISNEVHNELLRTIVTASLSTE</sequence>
<name>A0A841RPA3_9BACI</name>
<reference evidence="2 3" key="1">
    <citation type="submission" date="2020-08" db="EMBL/GenBank/DDBJ databases">
        <title>Genomic Encyclopedia of Type Strains, Phase IV (KMG-IV): sequencing the most valuable type-strain genomes for metagenomic binning, comparative biology and taxonomic classification.</title>
        <authorList>
            <person name="Goeker M."/>
        </authorList>
    </citation>
    <scope>NUCLEOTIDE SEQUENCE [LARGE SCALE GENOMIC DNA]</scope>
    <source>
        <strain evidence="2 3">DSM 11805</strain>
    </source>
</reference>
<dbReference type="EMBL" id="JACHON010000012">
    <property type="protein sequence ID" value="MBB6513453.1"/>
    <property type="molecule type" value="Genomic_DNA"/>
</dbReference>
<feature type="transmembrane region" description="Helical" evidence="1">
    <location>
        <begin position="48"/>
        <end position="67"/>
    </location>
</feature>
<accession>A0A841RPA3</accession>
<dbReference type="AlphaFoldDB" id="A0A841RPA3"/>
<comment type="caution">
    <text evidence="2">The sequence shown here is derived from an EMBL/GenBank/DDBJ whole genome shotgun (WGS) entry which is preliminary data.</text>
</comment>
<proteinExistence type="predicted"/>
<keyword evidence="1" id="KW-0812">Transmembrane</keyword>
<gene>
    <name evidence="2" type="ORF">GGQ92_002265</name>
</gene>
<keyword evidence="3" id="KW-1185">Reference proteome</keyword>
<keyword evidence="1" id="KW-0472">Membrane</keyword>
<evidence type="ECO:0000313" key="3">
    <source>
        <dbReference type="Proteomes" id="UP000572212"/>
    </source>
</evidence>
<keyword evidence="1" id="KW-1133">Transmembrane helix</keyword>
<evidence type="ECO:0000256" key="1">
    <source>
        <dbReference type="SAM" id="Phobius"/>
    </source>
</evidence>